<dbReference type="AlphaFoldDB" id="A0A2G8KI58"/>
<evidence type="ECO:0000313" key="2">
    <source>
        <dbReference type="Proteomes" id="UP000230750"/>
    </source>
</evidence>
<organism evidence="1 2">
    <name type="scientific">Stichopus japonicus</name>
    <name type="common">Sea cucumber</name>
    <dbReference type="NCBI Taxonomy" id="307972"/>
    <lineage>
        <taxon>Eukaryota</taxon>
        <taxon>Metazoa</taxon>
        <taxon>Echinodermata</taxon>
        <taxon>Eleutherozoa</taxon>
        <taxon>Echinozoa</taxon>
        <taxon>Holothuroidea</taxon>
        <taxon>Aspidochirotacea</taxon>
        <taxon>Aspidochirotida</taxon>
        <taxon>Stichopodidae</taxon>
        <taxon>Apostichopus</taxon>
    </lineage>
</organism>
<protein>
    <submittedName>
        <fullName evidence="1">Uncharacterized protein</fullName>
    </submittedName>
</protein>
<keyword evidence="2" id="KW-1185">Reference proteome</keyword>
<dbReference type="Proteomes" id="UP000230750">
    <property type="component" value="Unassembled WGS sequence"/>
</dbReference>
<sequence length="296" mass="34310">MGIDGFGSAFSCLWCKCPAKERFDTGKQWSMTDATLGARSIEEIVKCSKLKQKSVQFSCSHAPLFPNIPITHVVPDTLHLFLRVADQLVSHLLTELRKRDNLSVSSTLYAPEKCANMRRFENFVQKLNIEWQFYVNKESKRVSSRDFTGPEHWKIFNNIDLAEMIPGHPKLELITSLWTRFVTIVTMLKDKIPKDEIPAFRETTKDWLNTFNLVYITTNVTPYMHVLVYHVNESLELHGNLSHFSQQGLEKLNDRVTGWYFRSSNHKGVEALKQIMLKQNRLELLEEKHQRGPNST</sequence>
<comment type="caution">
    <text evidence="1">The sequence shown here is derived from an EMBL/GenBank/DDBJ whole genome shotgun (WGS) entry which is preliminary data.</text>
</comment>
<dbReference type="PANTHER" id="PTHR31424">
    <property type="entry name" value="PROTEIN CBG23806"/>
    <property type="match status" value="1"/>
</dbReference>
<proteinExistence type="predicted"/>
<dbReference type="EMBL" id="MRZV01000567">
    <property type="protein sequence ID" value="PIK47655.1"/>
    <property type="molecule type" value="Genomic_DNA"/>
</dbReference>
<name>A0A2G8KI58_STIJA</name>
<reference evidence="1 2" key="1">
    <citation type="journal article" date="2017" name="PLoS Biol.">
        <title>The sea cucumber genome provides insights into morphological evolution and visceral regeneration.</title>
        <authorList>
            <person name="Zhang X."/>
            <person name="Sun L."/>
            <person name="Yuan J."/>
            <person name="Sun Y."/>
            <person name="Gao Y."/>
            <person name="Zhang L."/>
            <person name="Li S."/>
            <person name="Dai H."/>
            <person name="Hamel J.F."/>
            <person name="Liu C."/>
            <person name="Yu Y."/>
            <person name="Liu S."/>
            <person name="Lin W."/>
            <person name="Guo K."/>
            <person name="Jin S."/>
            <person name="Xu P."/>
            <person name="Storey K.B."/>
            <person name="Huan P."/>
            <person name="Zhang T."/>
            <person name="Zhou Y."/>
            <person name="Zhang J."/>
            <person name="Lin C."/>
            <person name="Li X."/>
            <person name="Xing L."/>
            <person name="Huo D."/>
            <person name="Sun M."/>
            <person name="Wang L."/>
            <person name="Mercier A."/>
            <person name="Li F."/>
            <person name="Yang H."/>
            <person name="Xiang J."/>
        </authorList>
    </citation>
    <scope>NUCLEOTIDE SEQUENCE [LARGE SCALE GENOMIC DNA]</scope>
    <source>
        <strain evidence="1">Shaxun</strain>
        <tissue evidence="1">Muscle</tissue>
    </source>
</reference>
<evidence type="ECO:0000313" key="1">
    <source>
        <dbReference type="EMBL" id="PIK47655.1"/>
    </source>
</evidence>
<dbReference type="OrthoDB" id="10069316at2759"/>
<gene>
    <name evidence="1" type="ORF">BSL78_15485</name>
</gene>
<accession>A0A2G8KI58</accession>
<dbReference type="STRING" id="307972.A0A2G8KI58"/>
<dbReference type="PANTHER" id="PTHR31424:SF3">
    <property type="entry name" value="RING-TYPE DOMAIN-CONTAINING PROTEIN"/>
    <property type="match status" value="1"/>
</dbReference>